<sequence length="69" mass="7797">MECERCRGSLGEECGRERGGFGIRNVPVLFPDVATRVFLSYEAKVVSTPTWRLSRRHEDASSRFVGTSF</sequence>
<reference evidence="1 2" key="1">
    <citation type="submission" date="2019-03" db="EMBL/GenBank/DDBJ databases">
        <title>First draft genome of Liparis tanakae, snailfish: a comprehensive survey of snailfish specific genes.</title>
        <authorList>
            <person name="Kim W."/>
            <person name="Song I."/>
            <person name="Jeong J.-H."/>
            <person name="Kim D."/>
            <person name="Kim S."/>
            <person name="Ryu S."/>
            <person name="Song J.Y."/>
            <person name="Lee S.K."/>
        </authorList>
    </citation>
    <scope>NUCLEOTIDE SEQUENCE [LARGE SCALE GENOMIC DNA]</scope>
    <source>
        <tissue evidence="1">Muscle</tissue>
    </source>
</reference>
<dbReference type="Proteomes" id="UP000314294">
    <property type="component" value="Unassembled WGS sequence"/>
</dbReference>
<dbReference type="AlphaFoldDB" id="A0A4Z2FYW6"/>
<proteinExistence type="predicted"/>
<evidence type="ECO:0000313" key="1">
    <source>
        <dbReference type="EMBL" id="TNN46397.1"/>
    </source>
</evidence>
<keyword evidence="2" id="KW-1185">Reference proteome</keyword>
<comment type="caution">
    <text evidence="1">The sequence shown here is derived from an EMBL/GenBank/DDBJ whole genome shotgun (WGS) entry which is preliminary data.</text>
</comment>
<protein>
    <submittedName>
        <fullName evidence="1">Uncharacterized protein</fullName>
    </submittedName>
</protein>
<evidence type="ECO:0000313" key="2">
    <source>
        <dbReference type="Proteomes" id="UP000314294"/>
    </source>
</evidence>
<name>A0A4Z2FYW6_9TELE</name>
<dbReference type="EMBL" id="SRLO01000790">
    <property type="protein sequence ID" value="TNN46397.1"/>
    <property type="molecule type" value="Genomic_DNA"/>
</dbReference>
<gene>
    <name evidence="1" type="ORF">EYF80_043396</name>
</gene>
<accession>A0A4Z2FYW6</accession>
<organism evidence="1 2">
    <name type="scientific">Liparis tanakae</name>
    <name type="common">Tanaka's snailfish</name>
    <dbReference type="NCBI Taxonomy" id="230148"/>
    <lineage>
        <taxon>Eukaryota</taxon>
        <taxon>Metazoa</taxon>
        <taxon>Chordata</taxon>
        <taxon>Craniata</taxon>
        <taxon>Vertebrata</taxon>
        <taxon>Euteleostomi</taxon>
        <taxon>Actinopterygii</taxon>
        <taxon>Neopterygii</taxon>
        <taxon>Teleostei</taxon>
        <taxon>Neoteleostei</taxon>
        <taxon>Acanthomorphata</taxon>
        <taxon>Eupercaria</taxon>
        <taxon>Perciformes</taxon>
        <taxon>Cottioidei</taxon>
        <taxon>Cottales</taxon>
        <taxon>Liparidae</taxon>
        <taxon>Liparis</taxon>
    </lineage>
</organism>